<dbReference type="PANTHER" id="PTHR22762:SF120">
    <property type="entry name" value="HETEROGLYCAN GLUCOSIDASE 1"/>
    <property type="match status" value="1"/>
</dbReference>
<feature type="domain" description="Glycoside hydrolase family 31 TIM barrel" evidence="5">
    <location>
        <begin position="158"/>
        <end position="516"/>
    </location>
</feature>
<dbReference type="GO" id="GO:0030246">
    <property type="term" value="F:carbohydrate binding"/>
    <property type="evidence" value="ECO:0007669"/>
    <property type="project" value="InterPro"/>
</dbReference>
<evidence type="ECO:0000259" key="7">
    <source>
        <dbReference type="Pfam" id="PF21365"/>
    </source>
</evidence>
<dbReference type="GO" id="GO:0004558">
    <property type="term" value="F:alpha-1,4-glucosidase activity"/>
    <property type="evidence" value="ECO:0007669"/>
    <property type="project" value="UniProtKB-EC"/>
</dbReference>
<dbReference type="EMBL" id="CP002582">
    <property type="protein sequence ID" value="ADZ82222.1"/>
    <property type="molecule type" value="Genomic_DNA"/>
</dbReference>
<dbReference type="Proteomes" id="UP000008467">
    <property type="component" value="Chromosome"/>
</dbReference>
<dbReference type="STRING" id="642492.Clole_0482"/>
<dbReference type="Pfam" id="PF13802">
    <property type="entry name" value="Gal_mutarotas_2"/>
    <property type="match status" value="1"/>
</dbReference>
<comment type="similarity">
    <text evidence="1 4">Belongs to the glycosyl hydrolase 31 family.</text>
</comment>
<dbReference type="InterPro" id="IPR000322">
    <property type="entry name" value="Glyco_hydro_31_TIM"/>
</dbReference>
<keyword evidence="3 4" id="KW-0326">Glycosidase</keyword>
<dbReference type="Gene3D" id="3.20.20.80">
    <property type="entry name" value="Glycosidases"/>
    <property type="match status" value="1"/>
</dbReference>
<evidence type="ECO:0000313" key="9">
    <source>
        <dbReference type="Proteomes" id="UP000008467"/>
    </source>
</evidence>
<dbReference type="Pfam" id="PF21365">
    <property type="entry name" value="Glyco_hydro_31_3rd"/>
    <property type="match status" value="1"/>
</dbReference>
<dbReference type="SUPFAM" id="SSF74650">
    <property type="entry name" value="Galactose mutarotase-like"/>
    <property type="match status" value="1"/>
</dbReference>
<evidence type="ECO:0000256" key="3">
    <source>
        <dbReference type="ARBA" id="ARBA00023295"/>
    </source>
</evidence>
<dbReference type="HOGENOM" id="CLU_000631_7_2_9"/>
<keyword evidence="9" id="KW-1185">Reference proteome</keyword>
<dbReference type="CDD" id="cd06604">
    <property type="entry name" value="GH31_glucosidase_II_MalA"/>
    <property type="match status" value="1"/>
</dbReference>
<accession>F2JLD4</accession>
<dbReference type="PANTHER" id="PTHR22762">
    <property type="entry name" value="ALPHA-GLUCOSIDASE"/>
    <property type="match status" value="1"/>
</dbReference>
<dbReference type="InterPro" id="IPR017853">
    <property type="entry name" value="GH"/>
</dbReference>
<dbReference type="SUPFAM" id="SSF51445">
    <property type="entry name" value="(Trans)glycosidases"/>
    <property type="match status" value="1"/>
</dbReference>
<evidence type="ECO:0000256" key="4">
    <source>
        <dbReference type="RuleBase" id="RU361185"/>
    </source>
</evidence>
<dbReference type="CDD" id="cd14752">
    <property type="entry name" value="GH31_N"/>
    <property type="match status" value="1"/>
</dbReference>
<dbReference type="Pfam" id="PF01055">
    <property type="entry name" value="Glyco_hydro_31_2nd"/>
    <property type="match status" value="1"/>
</dbReference>
<gene>
    <name evidence="8" type="ordered locus">Clole_0482</name>
</gene>
<evidence type="ECO:0000256" key="2">
    <source>
        <dbReference type="ARBA" id="ARBA00022801"/>
    </source>
</evidence>
<sequence>MMIKRYIYGKPIETEAVVKTLAPTEGTVPYLTATETEEAYVFEYDMNAYDRLYGLGENVRGINKRGHIYESNCSDDPMHDEGKSSLYGAHNFLIIKGQKTFGLFIDMPSKVIFDCGYSHKDQLKITVTSKDFDLYIIEEKSFTAIIKAFRELIGPSYIAPKWAFGYQQSRWGYKNEEDLKKVVAGYRENHIPLDAIYMDIDFMDNFKDFTIDPNGFSDFKATVAELKEQGVRLVPIVDAGVKIEKGYDVYEEGVEKGYFCTNEKGEDFVAAVWPGLVHFPDFLNKDTRKWFGEKYKILLDEGIEGFWNDMNEPAIFYTPEGLQEAFEKVDEIRQKDNIGIYEYFDLKDSVSHTGNNPKDYQSFYHQVGDQRIRHDKVHNLYGYNMTRAAGEAFETLEPDKRILLFSRASYIGMHRYGGIWTGDNISWWSHLLLNIKMMPSLNMCGILYTGADLGGFGGNTTEDLLLRWLQFGCFTPLMRNHSALGTREQEAYQFTDLESFKNIIGIRYGLVPYLYSEYMKAALRNELYFRTLMMDYPEDSFAENVEDQLMVGESLMVAPVYEQNARGRYVYLPEEMLMIKFKSLTDRSYKIMEKGHHYIEVELEEMVCFIKPNHFIPLCSGGEYIEALDESHLELCGFIKDEASYELYQDDGFSKDYHNPAHFTHIKVSKENKALQVTCNKSELSFTLNLH</sequence>
<dbReference type="KEGG" id="cle:Clole_0482"/>
<dbReference type="InterPro" id="IPR011013">
    <property type="entry name" value="Gal_mutarotase_sf_dom"/>
</dbReference>
<dbReference type="Gene3D" id="2.60.40.1760">
    <property type="entry name" value="glycosyl hydrolase (family 31)"/>
    <property type="match status" value="1"/>
</dbReference>
<dbReference type="EC" id="3.2.1.20" evidence="8"/>
<feature type="domain" description="Glycosyl hydrolase family 31 C-terminal" evidence="7">
    <location>
        <begin position="528"/>
        <end position="614"/>
    </location>
</feature>
<dbReference type="PROSITE" id="PS00129">
    <property type="entry name" value="GLYCOSYL_HYDROL_F31_1"/>
    <property type="match status" value="1"/>
</dbReference>
<evidence type="ECO:0000256" key="1">
    <source>
        <dbReference type="ARBA" id="ARBA00007806"/>
    </source>
</evidence>
<dbReference type="InterPro" id="IPR025887">
    <property type="entry name" value="Glyco_hydro_31_N_dom"/>
</dbReference>
<proteinExistence type="inferred from homology"/>
<name>F2JLD4_CELLD</name>
<dbReference type="SUPFAM" id="SSF51011">
    <property type="entry name" value="Glycosyl hydrolase domain"/>
    <property type="match status" value="1"/>
</dbReference>
<feature type="domain" description="Glycoside hydrolase family 31 N-terminal" evidence="6">
    <location>
        <begin position="40"/>
        <end position="114"/>
    </location>
</feature>
<dbReference type="AlphaFoldDB" id="F2JLD4"/>
<reference evidence="8 9" key="1">
    <citation type="journal article" date="2011" name="J. Bacteriol.">
        <title>Complete genome sequence of the cellulose-degrading bacterium Cellulosilyticum lentocellum.</title>
        <authorList>
            <consortium name="US DOE Joint Genome Institute"/>
            <person name="Miller D.A."/>
            <person name="Suen G."/>
            <person name="Bruce D."/>
            <person name="Copeland A."/>
            <person name="Cheng J.F."/>
            <person name="Detter C."/>
            <person name="Goodwin L.A."/>
            <person name="Han C.S."/>
            <person name="Hauser L.J."/>
            <person name="Land M.L."/>
            <person name="Lapidus A."/>
            <person name="Lucas S."/>
            <person name="Meincke L."/>
            <person name="Pitluck S."/>
            <person name="Tapia R."/>
            <person name="Teshima H."/>
            <person name="Woyke T."/>
            <person name="Fox B.G."/>
            <person name="Angert E.R."/>
            <person name="Currie C.R."/>
        </authorList>
    </citation>
    <scope>NUCLEOTIDE SEQUENCE [LARGE SCALE GENOMIC DNA]</scope>
    <source>
        <strain evidence="9">ATCC 49066 / DSM 5427 / NCIMB 11756 / RHM5</strain>
    </source>
</reference>
<dbReference type="InterPro" id="IPR030458">
    <property type="entry name" value="Glyco_hydro_31_AS"/>
</dbReference>
<evidence type="ECO:0000313" key="8">
    <source>
        <dbReference type="EMBL" id="ADZ82222.1"/>
    </source>
</evidence>
<dbReference type="GO" id="GO:0005975">
    <property type="term" value="P:carbohydrate metabolic process"/>
    <property type="evidence" value="ECO:0007669"/>
    <property type="project" value="InterPro"/>
</dbReference>
<evidence type="ECO:0000259" key="5">
    <source>
        <dbReference type="Pfam" id="PF01055"/>
    </source>
</evidence>
<organism evidence="8 9">
    <name type="scientific">Cellulosilyticum lentocellum (strain ATCC 49066 / DSM 5427 / NCIMB 11756 / RHM5)</name>
    <name type="common">Clostridium lentocellum</name>
    <dbReference type="NCBI Taxonomy" id="642492"/>
    <lineage>
        <taxon>Bacteria</taxon>
        <taxon>Bacillati</taxon>
        <taxon>Bacillota</taxon>
        <taxon>Clostridia</taxon>
        <taxon>Lachnospirales</taxon>
        <taxon>Cellulosilyticaceae</taxon>
        <taxon>Cellulosilyticum</taxon>
    </lineage>
</organism>
<evidence type="ECO:0000259" key="6">
    <source>
        <dbReference type="Pfam" id="PF13802"/>
    </source>
</evidence>
<dbReference type="InterPro" id="IPR048395">
    <property type="entry name" value="Glyco_hydro_31_C"/>
</dbReference>
<dbReference type="eggNOG" id="COG1501">
    <property type="taxonomic scope" value="Bacteria"/>
</dbReference>
<keyword evidence="2 4" id="KW-0378">Hydrolase</keyword>
<dbReference type="Gene3D" id="2.60.40.4040">
    <property type="match status" value="1"/>
</dbReference>
<protein>
    <submittedName>
        <fullName evidence="8">Alpha-glucosidase</fullName>
        <ecNumber evidence="8">3.2.1.20</ecNumber>
    </submittedName>
</protein>